<proteinExistence type="predicted"/>
<evidence type="ECO:0000313" key="1">
    <source>
        <dbReference type="EMBL" id="HEN27785.1"/>
    </source>
</evidence>
<organism evidence="1">
    <name type="scientific">candidate division WOR-3 bacterium</name>
    <dbReference type="NCBI Taxonomy" id="2052148"/>
    <lineage>
        <taxon>Bacteria</taxon>
        <taxon>Bacteria division WOR-3</taxon>
    </lineage>
</organism>
<dbReference type="AlphaFoldDB" id="A0A7C2K4H5"/>
<sequence length="62" mass="7233">MEGKTPSEVLRERSGGLLRRYILKFPVVLLEALLRKVDPRLLTFPFHLKTGTDLFTPYLKNF</sequence>
<reference evidence="1" key="1">
    <citation type="journal article" date="2020" name="mSystems">
        <title>Genome- and Community-Level Interaction Insights into Carbon Utilization and Element Cycling Functions of Hydrothermarchaeota in Hydrothermal Sediment.</title>
        <authorList>
            <person name="Zhou Z."/>
            <person name="Liu Y."/>
            <person name="Xu W."/>
            <person name="Pan J."/>
            <person name="Luo Z.H."/>
            <person name="Li M."/>
        </authorList>
    </citation>
    <scope>NUCLEOTIDE SEQUENCE [LARGE SCALE GENOMIC DNA]</scope>
    <source>
        <strain evidence="1">SpSt-34</strain>
    </source>
</reference>
<gene>
    <name evidence="1" type="ORF">ENQ77_03825</name>
</gene>
<name>A0A7C2K4H5_UNCW3</name>
<dbReference type="EMBL" id="DSOL01000114">
    <property type="protein sequence ID" value="HEN27785.1"/>
    <property type="molecule type" value="Genomic_DNA"/>
</dbReference>
<protein>
    <submittedName>
        <fullName evidence="1">Uncharacterized protein</fullName>
    </submittedName>
</protein>
<accession>A0A7C2K4H5</accession>
<comment type="caution">
    <text evidence="1">The sequence shown here is derived from an EMBL/GenBank/DDBJ whole genome shotgun (WGS) entry which is preliminary data.</text>
</comment>